<dbReference type="WBParaSite" id="JU765_v2.g16575.t1">
    <property type="protein sequence ID" value="JU765_v2.g16575.t1"/>
    <property type="gene ID" value="JU765_v2.g16575"/>
</dbReference>
<evidence type="ECO:0000313" key="1">
    <source>
        <dbReference type="Proteomes" id="UP000887576"/>
    </source>
</evidence>
<organism evidence="1 2">
    <name type="scientific">Panagrolaimus sp. JU765</name>
    <dbReference type="NCBI Taxonomy" id="591449"/>
    <lineage>
        <taxon>Eukaryota</taxon>
        <taxon>Metazoa</taxon>
        <taxon>Ecdysozoa</taxon>
        <taxon>Nematoda</taxon>
        <taxon>Chromadorea</taxon>
        <taxon>Rhabditida</taxon>
        <taxon>Tylenchina</taxon>
        <taxon>Panagrolaimomorpha</taxon>
        <taxon>Panagrolaimoidea</taxon>
        <taxon>Panagrolaimidae</taxon>
        <taxon>Panagrolaimus</taxon>
    </lineage>
</organism>
<reference evidence="2" key="1">
    <citation type="submission" date="2022-11" db="UniProtKB">
        <authorList>
            <consortium name="WormBaseParasite"/>
        </authorList>
    </citation>
    <scope>IDENTIFICATION</scope>
</reference>
<sequence>MRAVLFVVLFVQLVDIVYGFVYGLEEPIKYCERHLCSRPLSESERYV</sequence>
<accession>A0AC34QI73</accession>
<proteinExistence type="predicted"/>
<name>A0AC34QI73_9BILA</name>
<evidence type="ECO:0000313" key="2">
    <source>
        <dbReference type="WBParaSite" id="JU765_v2.g16575.t1"/>
    </source>
</evidence>
<protein>
    <submittedName>
        <fullName evidence="2">Uncharacterized protein</fullName>
    </submittedName>
</protein>
<dbReference type="Proteomes" id="UP000887576">
    <property type="component" value="Unplaced"/>
</dbReference>